<feature type="chain" id="PRO_5031513030" description="Lipocalin-like domain-containing protein" evidence="1">
    <location>
        <begin position="20"/>
        <end position="141"/>
    </location>
</feature>
<dbReference type="Proteomes" id="UP000541352">
    <property type="component" value="Unassembled WGS sequence"/>
</dbReference>
<proteinExistence type="predicted"/>
<comment type="caution">
    <text evidence="2">The sequence shown here is derived from an EMBL/GenBank/DDBJ whole genome shotgun (WGS) entry which is preliminary data.</text>
</comment>
<name>A0A7W5ZF64_9BACT</name>
<evidence type="ECO:0008006" key="4">
    <source>
        <dbReference type="Google" id="ProtNLM"/>
    </source>
</evidence>
<keyword evidence="1" id="KW-0732">Signal</keyword>
<keyword evidence="3" id="KW-1185">Reference proteome</keyword>
<evidence type="ECO:0000313" key="2">
    <source>
        <dbReference type="EMBL" id="MBB3836106.1"/>
    </source>
</evidence>
<gene>
    <name evidence="2" type="ORF">FHS57_000088</name>
</gene>
<evidence type="ECO:0000313" key="3">
    <source>
        <dbReference type="Proteomes" id="UP000541352"/>
    </source>
</evidence>
<feature type="signal peptide" evidence="1">
    <location>
        <begin position="1"/>
        <end position="19"/>
    </location>
</feature>
<organism evidence="2 3">
    <name type="scientific">Runella defluvii</name>
    <dbReference type="NCBI Taxonomy" id="370973"/>
    <lineage>
        <taxon>Bacteria</taxon>
        <taxon>Pseudomonadati</taxon>
        <taxon>Bacteroidota</taxon>
        <taxon>Cytophagia</taxon>
        <taxon>Cytophagales</taxon>
        <taxon>Spirosomataceae</taxon>
        <taxon>Runella</taxon>
    </lineage>
</organism>
<evidence type="ECO:0000256" key="1">
    <source>
        <dbReference type="SAM" id="SignalP"/>
    </source>
</evidence>
<accession>A0A7W5ZF64</accession>
<dbReference type="AlphaFoldDB" id="A0A7W5ZF64"/>
<sequence>MKYLSLLLFAVLLLTNCQRETVTQDPNVLEGAYQTNAFLDPLCVAITDVNQLPRLDILKNSDGSYRLVRTTFIPKTATTTLENISAVAVSGGFSLRYQNQQIGTYEEGKWFNGKKEVRSKVLKVSHTDTQGTFFYYAGVKK</sequence>
<reference evidence="2 3" key="1">
    <citation type="submission" date="2020-08" db="EMBL/GenBank/DDBJ databases">
        <title>Genomic Encyclopedia of Type Strains, Phase IV (KMG-IV): sequencing the most valuable type-strain genomes for metagenomic binning, comparative biology and taxonomic classification.</title>
        <authorList>
            <person name="Goeker M."/>
        </authorList>
    </citation>
    <scope>NUCLEOTIDE SEQUENCE [LARGE SCALE GENOMIC DNA]</scope>
    <source>
        <strain evidence="2 3">DSM 17976</strain>
    </source>
</reference>
<dbReference type="RefSeq" id="WP_183970899.1">
    <property type="nucleotide sequence ID" value="NZ_JACIBY010000001.1"/>
</dbReference>
<dbReference type="EMBL" id="JACIBY010000001">
    <property type="protein sequence ID" value="MBB3836106.1"/>
    <property type="molecule type" value="Genomic_DNA"/>
</dbReference>
<protein>
    <recommendedName>
        <fullName evidence="4">Lipocalin-like domain-containing protein</fullName>
    </recommendedName>
</protein>